<dbReference type="GO" id="GO:0016788">
    <property type="term" value="F:hydrolase activity, acting on ester bonds"/>
    <property type="evidence" value="ECO:0007669"/>
    <property type="project" value="InterPro"/>
</dbReference>
<gene>
    <name evidence="9" type="ORF">BGZ70_007409</name>
</gene>
<sequence>MRITHPTRLAPLLLVATAAILSVSHAQTVTNDGWLNLTVIHTNDIHARVDPANEKGFNCSDDDKKNGTCYGGAPRHQTLIQKLRKGKTSLLLDGGDEFQGTLWYNYYKGDVASQIMNALGYDLTTVGNHEWDNGVATLAKFWNQLKMPIVCANCVVSEETLLKDLVKPYHIFEDLGIAIIGYITPTTGATSNAGPTVSFTDPIPAVQKCVEELEAKGIKRILALSHHGYENDKVVAAQTRGIDLIVGAHSHTFLGDSKNPLSKGPYPTVIKNQAGEDTLIVQAYYMGRYVGNLDVVFDPQGKIVQYEGAPIQVDQTIQPDPKLQAQVDTWRQKFESWSTKVLGKATADFDFTRCKNDECSTGNLIADTMLKCAKDARSVHGPHPDLAIIQSRVIRAAIPQGQVTAEKVLTTIPYDNVIIQMPMTGQVLLRTLEAVTIRRHKDTNKNVTSPIQVSGLRFTYDSSLSVMENHIKTATIQDRQGRWVAINPQTTYQVVSTYFLWNGGDNIFGKLDSDTVNLGDLGKAVMDYIESVGTITPYTDGRIFDVKHISNVKRRRW</sequence>
<dbReference type="SUPFAM" id="SSF55816">
    <property type="entry name" value="5'-nucleotidase (syn. UDP-sugar hydrolase), C-terminal domain"/>
    <property type="match status" value="1"/>
</dbReference>
<keyword evidence="2" id="KW-0479">Metal-binding</keyword>
<dbReference type="EMBL" id="JAAAHY010000467">
    <property type="protein sequence ID" value="KAF9963457.1"/>
    <property type="molecule type" value="Genomic_DNA"/>
</dbReference>
<dbReference type="PANTHER" id="PTHR11575:SF24">
    <property type="entry name" value="5'-NUCLEOTIDASE"/>
    <property type="match status" value="1"/>
</dbReference>
<evidence type="ECO:0000259" key="8">
    <source>
        <dbReference type="Pfam" id="PF02872"/>
    </source>
</evidence>
<evidence type="ECO:0000256" key="2">
    <source>
        <dbReference type="ARBA" id="ARBA00022723"/>
    </source>
</evidence>
<dbReference type="InterPro" id="IPR004843">
    <property type="entry name" value="Calcineurin-like_PHP"/>
</dbReference>
<dbReference type="PANTHER" id="PTHR11575">
    <property type="entry name" value="5'-NUCLEOTIDASE-RELATED"/>
    <property type="match status" value="1"/>
</dbReference>
<evidence type="ECO:0000313" key="9">
    <source>
        <dbReference type="EMBL" id="KAF9963457.1"/>
    </source>
</evidence>
<feature type="domain" description="Calcineurin-like phosphoesterase" evidence="7">
    <location>
        <begin position="38"/>
        <end position="252"/>
    </location>
</feature>
<reference evidence="9" key="1">
    <citation type="journal article" date="2020" name="Fungal Divers.">
        <title>Resolving the Mortierellaceae phylogeny through synthesis of multi-gene phylogenetics and phylogenomics.</title>
        <authorList>
            <person name="Vandepol N."/>
            <person name="Liber J."/>
            <person name="Desiro A."/>
            <person name="Na H."/>
            <person name="Kennedy M."/>
            <person name="Barry K."/>
            <person name="Grigoriev I.V."/>
            <person name="Miller A.N."/>
            <person name="O'Donnell K."/>
            <person name="Stajich J.E."/>
            <person name="Bonito G."/>
        </authorList>
    </citation>
    <scope>NUCLEOTIDE SEQUENCE</scope>
    <source>
        <strain evidence="9">CK1249</strain>
    </source>
</reference>
<name>A0A9P6J600_MORAP</name>
<dbReference type="InterPro" id="IPR008334">
    <property type="entry name" value="5'-Nucleotdase_C"/>
</dbReference>
<dbReference type="FunFam" id="3.60.21.10:FF:000020">
    <property type="entry name" value="NT5E isoform 4"/>
    <property type="match status" value="1"/>
</dbReference>
<evidence type="ECO:0000313" key="10">
    <source>
        <dbReference type="Proteomes" id="UP000738359"/>
    </source>
</evidence>
<dbReference type="AlphaFoldDB" id="A0A9P6J600"/>
<evidence type="ECO:0000259" key="7">
    <source>
        <dbReference type="Pfam" id="PF00149"/>
    </source>
</evidence>
<keyword evidence="5 6" id="KW-0378">Hydrolase</keyword>
<dbReference type="OrthoDB" id="10252235at2759"/>
<evidence type="ECO:0000256" key="5">
    <source>
        <dbReference type="ARBA" id="ARBA00022801"/>
    </source>
</evidence>
<protein>
    <recommendedName>
        <fullName evidence="11">5'-nucleotidase</fullName>
    </recommendedName>
</protein>
<dbReference type="PRINTS" id="PR01607">
    <property type="entry name" value="APYRASEFAMLY"/>
</dbReference>
<keyword evidence="3 6" id="KW-0732">Signal</keyword>
<dbReference type="GO" id="GO:0046872">
    <property type="term" value="F:metal ion binding"/>
    <property type="evidence" value="ECO:0007669"/>
    <property type="project" value="UniProtKB-KW"/>
</dbReference>
<dbReference type="InterPro" id="IPR029052">
    <property type="entry name" value="Metallo-depent_PP-like"/>
</dbReference>
<dbReference type="Proteomes" id="UP000738359">
    <property type="component" value="Unassembled WGS sequence"/>
</dbReference>
<evidence type="ECO:0000256" key="6">
    <source>
        <dbReference type="RuleBase" id="RU362119"/>
    </source>
</evidence>
<dbReference type="SUPFAM" id="SSF56300">
    <property type="entry name" value="Metallo-dependent phosphatases"/>
    <property type="match status" value="1"/>
</dbReference>
<dbReference type="Pfam" id="PF02872">
    <property type="entry name" value="5_nucleotid_C"/>
    <property type="match status" value="1"/>
</dbReference>
<organism evidence="9 10">
    <name type="scientific">Mortierella alpina</name>
    <name type="common">Oleaginous fungus</name>
    <name type="synonym">Mortierella renispora</name>
    <dbReference type="NCBI Taxonomy" id="64518"/>
    <lineage>
        <taxon>Eukaryota</taxon>
        <taxon>Fungi</taxon>
        <taxon>Fungi incertae sedis</taxon>
        <taxon>Mucoromycota</taxon>
        <taxon>Mortierellomycotina</taxon>
        <taxon>Mortierellomycetes</taxon>
        <taxon>Mortierellales</taxon>
        <taxon>Mortierellaceae</taxon>
        <taxon>Mortierella</taxon>
    </lineage>
</organism>
<feature type="domain" description="5'-Nucleotidase C-terminal" evidence="8">
    <location>
        <begin position="342"/>
        <end position="507"/>
    </location>
</feature>
<accession>A0A9P6J600</accession>
<feature type="signal peptide" evidence="6">
    <location>
        <begin position="1"/>
        <end position="26"/>
    </location>
</feature>
<dbReference type="Pfam" id="PF00149">
    <property type="entry name" value="Metallophos"/>
    <property type="match status" value="1"/>
</dbReference>
<dbReference type="GO" id="GO:0000166">
    <property type="term" value="F:nucleotide binding"/>
    <property type="evidence" value="ECO:0007669"/>
    <property type="project" value="UniProtKB-KW"/>
</dbReference>
<keyword evidence="4 6" id="KW-0547">Nucleotide-binding</keyword>
<keyword evidence="10" id="KW-1185">Reference proteome</keyword>
<proteinExistence type="inferred from homology"/>
<feature type="chain" id="PRO_5040540751" description="5'-nucleotidase" evidence="6">
    <location>
        <begin position="27"/>
        <end position="557"/>
    </location>
</feature>
<evidence type="ECO:0000256" key="3">
    <source>
        <dbReference type="ARBA" id="ARBA00022729"/>
    </source>
</evidence>
<dbReference type="Gene3D" id="3.90.780.10">
    <property type="entry name" value="5'-Nucleotidase, C-terminal domain"/>
    <property type="match status" value="1"/>
</dbReference>
<dbReference type="InterPro" id="IPR006146">
    <property type="entry name" value="5'-Nucleotdase_CS"/>
</dbReference>
<evidence type="ECO:0000256" key="1">
    <source>
        <dbReference type="ARBA" id="ARBA00006654"/>
    </source>
</evidence>
<comment type="similarity">
    <text evidence="1 6">Belongs to the 5'-nucleotidase family.</text>
</comment>
<dbReference type="InterPro" id="IPR036907">
    <property type="entry name" value="5'-Nucleotdase_C_sf"/>
</dbReference>
<evidence type="ECO:0000256" key="4">
    <source>
        <dbReference type="ARBA" id="ARBA00022741"/>
    </source>
</evidence>
<comment type="caution">
    <text evidence="9">The sequence shown here is derived from an EMBL/GenBank/DDBJ whole genome shotgun (WGS) entry which is preliminary data.</text>
</comment>
<evidence type="ECO:0008006" key="11">
    <source>
        <dbReference type="Google" id="ProtNLM"/>
    </source>
</evidence>
<dbReference type="Gene3D" id="3.60.21.10">
    <property type="match status" value="1"/>
</dbReference>
<dbReference type="PROSITE" id="PS00785">
    <property type="entry name" value="5_NUCLEOTIDASE_1"/>
    <property type="match status" value="1"/>
</dbReference>
<dbReference type="InterPro" id="IPR006179">
    <property type="entry name" value="5_nucleotidase/apyrase"/>
</dbReference>
<dbReference type="GO" id="GO:0009166">
    <property type="term" value="P:nucleotide catabolic process"/>
    <property type="evidence" value="ECO:0007669"/>
    <property type="project" value="InterPro"/>
</dbReference>
<dbReference type="CDD" id="cd07409">
    <property type="entry name" value="MPP_CD73_N"/>
    <property type="match status" value="1"/>
</dbReference>